<keyword evidence="3" id="KW-0862">Zinc</keyword>
<dbReference type="InterPro" id="IPR041661">
    <property type="entry name" value="ZN622/Rei1/Reh1_Znf-C2H2"/>
</dbReference>
<dbReference type="PANTHER" id="PTHR13267:SF3">
    <property type="entry name" value="ZINC FINGER PROTEIN 277"/>
    <property type="match status" value="1"/>
</dbReference>
<dbReference type="EMBL" id="JI169743">
    <property type="protein sequence ID" value="ADY44078.1"/>
    <property type="molecule type" value="mRNA"/>
</dbReference>
<dbReference type="AlphaFoldDB" id="F1L1S4"/>
<evidence type="ECO:0000313" key="7">
    <source>
        <dbReference type="EMBL" id="ADY44078.1"/>
    </source>
</evidence>
<dbReference type="InterPro" id="IPR040048">
    <property type="entry name" value="ZNF277"/>
</dbReference>
<comment type="similarity">
    <text evidence="4">Belongs to the ZNF277 family.</text>
</comment>
<keyword evidence="1" id="KW-0479">Metal-binding</keyword>
<dbReference type="InterPro" id="IPR013087">
    <property type="entry name" value="Znf_C2H2_type"/>
</dbReference>
<name>F1L1S4_ASCSU</name>
<organism evidence="7">
    <name type="scientific">Ascaris suum</name>
    <name type="common">Pig roundworm</name>
    <name type="synonym">Ascaris lumbricoides</name>
    <dbReference type="NCBI Taxonomy" id="6253"/>
    <lineage>
        <taxon>Eukaryota</taxon>
        <taxon>Metazoa</taxon>
        <taxon>Ecdysozoa</taxon>
        <taxon>Nematoda</taxon>
        <taxon>Chromadorea</taxon>
        <taxon>Rhabditida</taxon>
        <taxon>Spirurina</taxon>
        <taxon>Ascaridomorpha</taxon>
        <taxon>Ascaridoidea</taxon>
        <taxon>Ascarididae</taxon>
        <taxon>Ascaris</taxon>
    </lineage>
</organism>
<dbReference type="SMART" id="SM00355">
    <property type="entry name" value="ZnF_C2H2"/>
    <property type="match status" value="5"/>
</dbReference>
<keyword evidence="2 5" id="KW-0863">Zinc-finger</keyword>
<dbReference type="PROSITE" id="PS50157">
    <property type="entry name" value="ZINC_FINGER_C2H2_2"/>
    <property type="match status" value="1"/>
</dbReference>
<dbReference type="SUPFAM" id="SSF57667">
    <property type="entry name" value="beta-beta-alpha zinc fingers"/>
    <property type="match status" value="2"/>
</dbReference>
<dbReference type="PROSITE" id="PS00028">
    <property type="entry name" value="ZINC_FINGER_C2H2_1"/>
    <property type="match status" value="1"/>
</dbReference>
<sequence>MLPLPRARICTLSGTIPPVGYSPKWGGPTMCLMCSEFFDLPRMNAQLTKHLRTMHQILLVGLEHVADPRRYIGYWRNRLAEPGVQETLPVVVRSTGICGEYYYYEISEEIPEDSDLRKTLAMRRLEEALSCQQRERSEENLSVPCLFCRYTAHGNRSKIIHHLHMVHHLNLGSPNNIVFSLEYIEHLRKKLCRNKCICCEKTFKSRELLMSHMRIRKHRQVNVNNHFYDKFYVVNYLEPGKRWVEKTSKDLRDTIAELTDTEEEEENENLWHECVQYSLGVELMPLMCLFCRASSDHLAVLLEHIKKMHNFDIIEIIEKENLNIYERMKMLNFIRKQTSKAICFVCGKNDLGSLQELQKHLTENGHINKGLPSKDVWDTEENLVPAFENDHLLWKLQSMVDRNDQDDCETLARFMQQHTF</sequence>
<evidence type="ECO:0000256" key="3">
    <source>
        <dbReference type="ARBA" id="ARBA00022833"/>
    </source>
</evidence>
<feature type="domain" description="C2H2-type" evidence="6">
    <location>
        <begin position="194"/>
        <end position="218"/>
    </location>
</feature>
<accession>F1L1S4</accession>
<evidence type="ECO:0000259" key="6">
    <source>
        <dbReference type="PROSITE" id="PS50157"/>
    </source>
</evidence>
<evidence type="ECO:0000256" key="4">
    <source>
        <dbReference type="ARBA" id="ARBA00034119"/>
    </source>
</evidence>
<evidence type="ECO:0000256" key="2">
    <source>
        <dbReference type="ARBA" id="ARBA00022771"/>
    </source>
</evidence>
<evidence type="ECO:0000256" key="1">
    <source>
        <dbReference type="ARBA" id="ARBA00022723"/>
    </source>
</evidence>
<protein>
    <submittedName>
        <fullName evidence="7">Zinc finger protein 277</fullName>
    </submittedName>
</protein>
<dbReference type="PANTHER" id="PTHR13267">
    <property type="entry name" value="ZINC FINGER PROTEIN 277"/>
    <property type="match status" value="1"/>
</dbReference>
<dbReference type="GO" id="GO:0008270">
    <property type="term" value="F:zinc ion binding"/>
    <property type="evidence" value="ECO:0007669"/>
    <property type="project" value="UniProtKB-KW"/>
</dbReference>
<reference evidence="7" key="1">
    <citation type="journal article" date="2011" name="Genome Res.">
        <title>Deep small RNA sequencing from the nematode Ascaris reveals conservation, functional diversification, and novel developmental profiles.</title>
        <authorList>
            <person name="Wang J."/>
            <person name="Czech B."/>
            <person name="Crunk A."/>
            <person name="Wallace A."/>
            <person name="Mitreva M."/>
            <person name="Hannon G.J."/>
            <person name="Davis R.E."/>
        </authorList>
    </citation>
    <scope>NUCLEOTIDE SEQUENCE</scope>
</reference>
<dbReference type="InterPro" id="IPR036236">
    <property type="entry name" value="Znf_C2H2_sf"/>
</dbReference>
<evidence type="ECO:0000256" key="5">
    <source>
        <dbReference type="PROSITE-ProRule" id="PRU00042"/>
    </source>
</evidence>
<proteinExistence type="evidence at transcript level"/>
<dbReference type="Pfam" id="PF12756">
    <property type="entry name" value="zf-C2H2_2"/>
    <property type="match status" value="2"/>
</dbReference>